<dbReference type="Proteomes" id="UP001152523">
    <property type="component" value="Unassembled WGS sequence"/>
</dbReference>
<comment type="caution">
    <text evidence="2">The sequence shown here is derived from an EMBL/GenBank/DDBJ whole genome shotgun (WGS) entry which is preliminary data.</text>
</comment>
<gene>
    <name evidence="2" type="ORF">CEPIT_LOCUS14784</name>
</gene>
<dbReference type="EMBL" id="CAMAPF010000104">
    <property type="protein sequence ID" value="CAH9099128.1"/>
    <property type="molecule type" value="Genomic_DNA"/>
</dbReference>
<name>A0AAV0DHX6_9ASTE</name>
<evidence type="ECO:0000256" key="1">
    <source>
        <dbReference type="SAM" id="MobiDB-lite"/>
    </source>
</evidence>
<dbReference type="AlphaFoldDB" id="A0AAV0DHX6"/>
<evidence type="ECO:0000313" key="2">
    <source>
        <dbReference type="EMBL" id="CAH9099128.1"/>
    </source>
</evidence>
<keyword evidence="3" id="KW-1185">Reference proteome</keyword>
<organism evidence="2 3">
    <name type="scientific">Cuscuta epithymum</name>
    <dbReference type="NCBI Taxonomy" id="186058"/>
    <lineage>
        <taxon>Eukaryota</taxon>
        <taxon>Viridiplantae</taxon>
        <taxon>Streptophyta</taxon>
        <taxon>Embryophyta</taxon>
        <taxon>Tracheophyta</taxon>
        <taxon>Spermatophyta</taxon>
        <taxon>Magnoliopsida</taxon>
        <taxon>eudicotyledons</taxon>
        <taxon>Gunneridae</taxon>
        <taxon>Pentapetalae</taxon>
        <taxon>asterids</taxon>
        <taxon>lamiids</taxon>
        <taxon>Solanales</taxon>
        <taxon>Convolvulaceae</taxon>
        <taxon>Cuscuteae</taxon>
        <taxon>Cuscuta</taxon>
        <taxon>Cuscuta subgen. Cuscuta</taxon>
    </lineage>
</organism>
<feature type="region of interest" description="Disordered" evidence="1">
    <location>
        <begin position="1"/>
        <end position="67"/>
    </location>
</feature>
<proteinExistence type="predicted"/>
<reference evidence="2" key="1">
    <citation type="submission" date="2022-07" db="EMBL/GenBank/DDBJ databases">
        <authorList>
            <person name="Macas J."/>
            <person name="Novak P."/>
            <person name="Neumann P."/>
        </authorList>
    </citation>
    <scope>NUCLEOTIDE SEQUENCE</scope>
</reference>
<protein>
    <submittedName>
        <fullName evidence="2">Uncharacterized protein</fullName>
    </submittedName>
</protein>
<evidence type="ECO:0000313" key="3">
    <source>
        <dbReference type="Proteomes" id="UP001152523"/>
    </source>
</evidence>
<accession>A0AAV0DHX6</accession>
<sequence>MTMPVVDLLLPTSKGVGKRPTTQPIFGSKKKSKAAVKPTEDLVDVDSDSDAQSQGGGDQGKATTPIHTVRLSMKSGSASLFRRTVNPVALVLVVTPPVDAEEIKELSSQAAIRRAINSMFEAFILASSGSRRLDEGHDDTQTLLVDLKRKRQT</sequence>